<keyword evidence="13" id="KW-0966">Cell projection</keyword>
<keyword evidence="12" id="KW-0206">Cytoskeleton</keyword>
<dbReference type="Gene3D" id="3.40.50.300">
    <property type="entry name" value="P-loop containing nucleotide triphosphate hydrolases"/>
    <property type="match status" value="6"/>
</dbReference>
<accession>A0A498MK92</accession>
<dbReference type="PANTHER" id="PTHR45703">
    <property type="entry name" value="DYNEIN HEAVY CHAIN"/>
    <property type="match status" value="1"/>
</dbReference>
<evidence type="ECO:0000256" key="2">
    <source>
        <dbReference type="ARBA" id="ARBA00008887"/>
    </source>
</evidence>
<dbReference type="Pfam" id="PF12777">
    <property type="entry name" value="MT"/>
    <property type="match status" value="1"/>
</dbReference>
<keyword evidence="10" id="KW-0969">Cilium</keyword>
<feature type="region of interest" description="Disordered" evidence="15">
    <location>
        <begin position="1"/>
        <end position="57"/>
    </location>
</feature>
<evidence type="ECO:0000256" key="3">
    <source>
        <dbReference type="ARBA" id="ARBA00022490"/>
    </source>
</evidence>
<dbReference type="STRING" id="84645.A0A498MK92"/>
<evidence type="ECO:0000313" key="17">
    <source>
        <dbReference type="EMBL" id="RXN21491.1"/>
    </source>
</evidence>
<dbReference type="Pfam" id="PF12780">
    <property type="entry name" value="AAA_8"/>
    <property type="match status" value="1"/>
</dbReference>
<feature type="domain" description="AAA+ ATPase" evidence="16">
    <location>
        <begin position="1836"/>
        <end position="1972"/>
    </location>
</feature>
<dbReference type="GO" id="GO:0031514">
    <property type="term" value="C:motile cilium"/>
    <property type="evidence" value="ECO:0007669"/>
    <property type="project" value="UniProtKB-ARBA"/>
</dbReference>
<dbReference type="GO" id="GO:0045505">
    <property type="term" value="F:dynein intermediate chain binding"/>
    <property type="evidence" value="ECO:0007669"/>
    <property type="project" value="InterPro"/>
</dbReference>
<dbReference type="SUPFAM" id="SSF52540">
    <property type="entry name" value="P-loop containing nucleoside triphosphate hydrolases"/>
    <property type="match status" value="4"/>
</dbReference>
<dbReference type="PANTHER" id="PTHR45703:SF32">
    <property type="entry name" value="DYNEINS HEAVY CHAIN"/>
    <property type="match status" value="1"/>
</dbReference>
<dbReference type="CDD" id="cd00009">
    <property type="entry name" value="AAA"/>
    <property type="match status" value="1"/>
</dbReference>
<dbReference type="FunFam" id="3.20.180.20:FF:000003">
    <property type="entry name" value="Dynein heavy chain 12, axonemal"/>
    <property type="match status" value="1"/>
</dbReference>
<dbReference type="Proteomes" id="UP000290572">
    <property type="component" value="Unassembled WGS sequence"/>
</dbReference>
<dbReference type="FunFam" id="1.10.472.130:FF:000003">
    <property type="entry name" value="Dynein, axonemal, heavy chain 2"/>
    <property type="match status" value="1"/>
</dbReference>
<comment type="subcellular location">
    <subcellularLocation>
        <location evidence="1">Cytoplasm</location>
        <location evidence="1">Cytoskeleton</location>
        <location evidence="1">Cilium axoneme</location>
    </subcellularLocation>
</comment>
<keyword evidence="5" id="KW-0677">Repeat</keyword>
<gene>
    <name evidence="17" type="ORF">ROHU_024070</name>
</gene>
<dbReference type="GO" id="GO:0007018">
    <property type="term" value="P:microtubule-based movement"/>
    <property type="evidence" value="ECO:0007669"/>
    <property type="project" value="InterPro"/>
</dbReference>
<keyword evidence="3" id="KW-0963">Cytoplasm</keyword>
<dbReference type="InterPro" id="IPR027417">
    <property type="entry name" value="P-loop_NTPase"/>
</dbReference>
<dbReference type="InterPro" id="IPR056759">
    <property type="entry name" value="DYH2-5-8_CC"/>
</dbReference>
<keyword evidence="9 14" id="KW-0175">Coiled coil</keyword>
<evidence type="ECO:0000313" key="18">
    <source>
        <dbReference type="Proteomes" id="UP000290572"/>
    </source>
</evidence>
<dbReference type="Pfam" id="PF12775">
    <property type="entry name" value="AAA_7"/>
    <property type="match status" value="1"/>
</dbReference>
<dbReference type="InterPro" id="IPR013594">
    <property type="entry name" value="Dynein_heavy_tail"/>
</dbReference>
<dbReference type="Gene3D" id="1.20.920.30">
    <property type="match status" value="1"/>
</dbReference>
<evidence type="ECO:0000256" key="10">
    <source>
        <dbReference type="ARBA" id="ARBA00023069"/>
    </source>
</evidence>
<evidence type="ECO:0000256" key="1">
    <source>
        <dbReference type="ARBA" id="ARBA00004430"/>
    </source>
</evidence>
<dbReference type="Pfam" id="PF17852">
    <property type="entry name" value="Dynein_AAA_lid"/>
    <property type="match status" value="1"/>
</dbReference>
<dbReference type="InterPro" id="IPR026983">
    <property type="entry name" value="DHC"/>
</dbReference>
<comment type="caution">
    <text evidence="17">The sequence shown here is derived from an EMBL/GenBank/DDBJ whole genome shotgun (WGS) entry which is preliminary data.</text>
</comment>
<dbReference type="EMBL" id="QBIY01012612">
    <property type="protein sequence ID" value="RXN21491.1"/>
    <property type="molecule type" value="Genomic_DNA"/>
</dbReference>
<dbReference type="InterPro" id="IPR042222">
    <property type="entry name" value="Dynein_2_N"/>
</dbReference>
<dbReference type="FunFam" id="1.10.287.2620:FF:000002">
    <property type="entry name" value="Dynein heavy chain 2, axonemal"/>
    <property type="match status" value="1"/>
</dbReference>
<feature type="coiled-coil region" evidence="14">
    <location>
        <begin position="3174"/>
        <end position="3229"/>
    </location>
</feature>
<dbReference type="InterPro" id="IPR041466">
    <property type="entry name" value="Dynein_AAA5_ext"/>
</dbReference>
<dbReference type="GO" id="GO:0005874">
    <property type="term" value="C:microtubule"/>
    <property type="evidence" value="ECO:0007669"/>
    <property type="project" value="UniProtKB-KW"/>
</dbReference>
<dbReference type="Gene3D" id="3.20.180.20">
    <property type="entry name" value="Dynein heavy chain, N-terminal domain 2"/>
    <property type="match status" value="1"/>
</dbReference>
<organism evidence="17 18">
    <name type="scientific">Labeo rohita</name>
    <name type="common">Indian major carp</name>
    <name type="synonym">Cyprinus rohita</name>
    <dbReference type="NCBI Taxonomy" id="84645"/>
    <lineage>
        <taxon>Eukaryota</taxon>
        <taxon>Metazoa</taxon>
        <taxon>Chordata</taxon>
        <taxon>Craniata</taxon>
        <taxon>Vertebrata</taxon>
        <taxon>Euteleostomi</taxon>
        <taxon>Actinopterygii</taxon>
        <taxon>Neopterygii</taxon>
        <taxon>Teleostei</taxon>
        <taxon>Ostariophysi</taxon>
        <taxon>Cypriniformes</taxon>
        <taxon>Cyprinidae</taxon>
        <taxon>Labeoninae</taxon>
        <taxon>Labeonini</taxon>
        <taxon>Labeo</taxon>
    </lineage>
</organism>
<dbReference type="Pfam" id="PF08393">
    <property type="entry name" value="DHC_N2"/>
    <property type="match status" value="1"/>
</dbReference>
<dbReference type="Gene3D" id="1.20.920.20">
    <property type="match status" value="1"/>
</dbReference>
<dbReference type="Gene3D" id="1.10.287.2620">
    <property type="match status" value="1"/>
</dbReference>
<dbReference type="InterPro" id="IPR024317">
    <property type="entry name" value="Dynein_heavy_chain_D4_dom"/>
</dbReference>
<feature type="domain" description="AAA+ ATPase" evidence="16">
    <location>
        <begin position="2422"/>
        <end position="2569"/>
    </location>
</feature>
<evidence type="ECO:0000259" key="16">
    <source>
        <dbReference type="SMART" id="SM00382"/>
    </source>
</evidence>
<keyword evidence="4" id="KW-0493">Microtubule</keyword>
<name>A0A498MK92_LABRO</name>
<dbReference type="FunFam" id="1.20.140.100:FF:000006">
    <property type="entry name" value="dynein heavy chain 2, axonemal"/>
    <property type="match status" value="1"/>
</dbReference>
<dbReference type="GO" id="GO:0005524">
    <property type="term" value="F:ATP binding"/>
    <property type="evidence" value="ECO:0007669"/>
    <property type="project" value="UniProtKB-KW"/>
</dbReference>
<evidence type="ECO:0000256" key="13">
    <source>
        <dbReference type="ARBA" id="ARBA00023273"/>
    </source>
</evidence>
<evidence type="ECO:0000256" key="5">
    <source>
        <dbReference type="ARBA" id="ARBA00022737"/>
    </source>
</evidence>
<dbReference type="FunFam" id="1.10.8.710:FF:000001">
    <property type="entry name" value="Dynein axonemal heavy chain 2"/>
    <property type="match status" value="1"/>
</dbReference>
<dbReference type="FunFam" id="1.20.920.20:FF:000014">
    <property type="entry name" value="dynein heavy chain 2, axonemal"/>
    <property type="match status" value="1"/>
</dbReference>
<keyword evidence="18" id="KW-1185">Reference proteome</keyword>
<dbReference type="InterPro" id="IPR035699">
    <property type="entry name" value="AAA_6"/>
</dbReference>
<keyword evidence="7" id="KW-0067">ATP-binding</keyword>
<dbReference type="FunFam" id="3.40.50.300:FF:002141">
    <property type="entry name" value="Dynein heavy chain"/>
    <property type="match status" value="1"/>
</dbReference>
<reference evidence="17 18" key="1">
    <citation type="submission" date="2018-03" db="EMBL/GenBank/DDBJ databases">
        <title>Draft genome sequence of Rohu Carp (Labeo rohita).</title>
        <authorList>
            <person name="Das P."/>
            <person name="Kushwaha B."/>
            <person name="Joshi C.G."/>
            <person name="Kumar D."/>
            <person name="Nagpure N.S."/>
            <person name="Sahoo L."/>
            <person name="Das S.P."/>
            <person name="Bit A."/>
            <person name="Patnaik S."/>
            <person name="Meher P.K."/>
            <person name="Jayasankar P."/>
            <person name="Koringa P.G."/>
            <person name="Patel N.V."/>
            <person name="Hinsu A.T."/>
            <person name="Kumar R."/>
            <person name="Pandey M."/>
            <person name="Agarwal S."/>
            <person name="Srivastava S."/>
            <person name="Singh M."/>
            <person name="Iquebal M.A."/>
            <person name="Jaiswal S."/>
            <person name="Angadi U.B."/>
            <person name="Kumar N."/>
            <person name="Raza M."/>
            <person name="Shah T.M."/>
            <person name="Rai A."/>
            <person name="Jena J.K."/>
        </authorList>
    </citation>
    <scope>NUCLEOTIDE SEQUENCE [LARGE SCALE GENOMIC DNA]</scope>
    <source>
        <strain evidence="17">DASCIFA01</strain>
        <tissue evidence="17">Testis</tissue>
    </source>
</reference>
<proteinExistence type="inferred from homology"/>
<evidence type="ECO:0000256" key="7">
    <source>
        <dbReference type="ARBA" id="ARBA00022840"/>
    </source>
</evidence>
<dbReference type="SMART" id="SM00382">
    <property type="entry name" value="AAA"/>
    <property type="match status" value="2"/>
</dbReference>
<keyword evidence="11" id="KW-0505">Motor protein</keyword>
<keyword evidence="8" id="KW-0243">Dynein</keyword>
<evidence type="ECO:0000256" key="14">
    <source>
        <dbReference type="SAM" id="Coils"/>
    </source>
</evidence>
<dbReference type="GO" id="GO:0030286">
    <property type="term" value="C:dynein complex"/>
    <property type="evidence" value="ECO:0007669"/>
    <property type="project" value="UniProtKB-KW"/>
</dbReference>
<evidence type="ECO:0000256" key="8">
    <source>
        <dbReference type="ARBA" id="ARBA00023017"/>
    </source>
</evidence>
<dbReference type="GO" id="GO:0051959">
    <property type="term" value="F:dynein light intermediate chain binding"/>
    <property type="evidence" value="ECO:0007669"/>
    <property type="project" value="InterPro"/>
</dbReference>
<protein>
    <submittedName>
        <fullName evidence="17">Dynein heavy chain axonemal</fullName>
    </submittedName>
</protein>
<evidence type="ECO:0000256" key="15">
    <source>
        <dbReference type="SAM" id="MobiDB-lite"/>
    </source>
</evidence>
<dbReference type="InterPro" id="IPR042228">
    <property type="entry name" value="Dynein_linker_3"/>
</dbReference>
<dbReference type="InterPro" id="IPR043157">
    <property type="entry name" value="Dynein_AAA1S"/>
</dbReference>
<dbReference type="InterPro" id="IPR041589">
    <property type="entry name" value="DNAH3_AAA_lid_1"/>
</dbReference>
<dbReference type="InterPro" id="IPR024743">
    <property type="entry name" value="Dynein_HC_stalk"/>
</dbReference>
<evidence type="ECO:0000256" key="6">
    <source>
        <dbReference type="ARBA" id="ARBA00022741"/>
    </source>
</evidence>
<dbReference type="Pfam" id="PF08385">
    <property type="entry name" value="DHC_N1"/>
    <property type="match status" value="1"/>
</dbReference>
<evidence type="ECO:0000256" key="12">
    <source>
        <dbReference type="ARBA" id="ARBA00023212"/>
    </source>
</evidence>
<evidence type="ECO:0000256" key="11">
    <source>
        <dbReference type="ARBA" id="ARBA00023175"/>
    </source>
</evidence>
<comment type="similarity">
    <text evidence="2">Belongs to the dynein heavy chain family.</text>
</comment>
<evidence type="ECO:0000256" key="4">
    <source>
        <dbReference type="ARBA" id="ARBA00022701"/>
    </source>
</evidence>
<dbReference type="Gene3D" id="1.10.472.130">
    <property type="match status" value="1"/>
</dbReference>
<sequence length="3340" mass="380673">MADPGTPKPARSSSSMSMQSDTGKGHSKSKPISSTPVPSGVSLEVPEVAAEKEKPVSEVDVSAEEVDSYTKRLREAFKSRLALSGISKESWTEESERALDKFISDSSVRLLIVYYDPFTGLRVDYAIPAQVVEHMSYFIRAEDSIITEESFRSSVQFGSIRGGAIEGLLRLMNGVHTPQVTLSTAWPETAKNNYSVELHRFLSKLTDCRYKLLGSTVLYVPLEALQHRPEEAVTNKSLVQRLEMVMIHWTRQIKAVLSAQPISDIGDTSGLLEEISFWKSRCADLDSISKQLQKPGVCHIEAILQLYTSTYIPPFCKLAKQIQDSTLQAQSNVSFLSLLKEPCEELAQLKPREIAPKLAHILNLIRVIWVNSSYYNARDRITPLLCKISNEIICLCCREISLDRIFQGYVISSKQILNDCIQCCLDWKELYLHTSQLHHKYSSQGWSLDQITIFALVDSFVQRCKDLIEVCEYQQQFARWEEGERVPLPCFAGRQGSEVTQRLLYIEATFDNSLQVLRSVKDILDVRNPSWHEDYSRFRAKVKDLEVMMQNLITSTFETVNCVEEGVQLLDVFQHLSGREAIKRTIDRKTVDVYALLSAELCDINLVMCRLSSLTPAQMPRHAGQAHWTRALRSRIERPMEVLRRAHFLPHVSSAEEVHVNYAKLCQTLDERVRRIFTDWSQSLNRECLSSLNQPLMIRCKGKTGLLDINFNKNLLKMFNEIHYWDRLLFEIPHYATEVYQRREELHNLRENVLLVVRDYNRIIKALNADELGLFSERIRFLDRKIQPGLSKLHWSTKGTSSVFINDCRVHANKVQLMVDEYKAANLAASKLCEQISELLLVRVDGKMVYGDLEFQEDQQSHQHSQLLRLQNAHQDIIKNLARVYGTFHLDGPEVQQHWVSYMEKMDRMVEEAFRVNIKRSLQELSKAINGDGKTSPNPLFRVEVVLTQQTPRSPAQVDFSPSLQKLAHIVNSISSQLIKTISGFKRLPDLLTRQHSQRKPIHIIIEQDEEICKIQGAIAAGMVTNASYLQTYLKTWDKHREIWEIEKDGFIQRYQRLNPTVTSFDADIARYTEVANNVQKEETVLSLQFVLLDCSPLKFSLLQHCNEWQSKFTQLLSLMASAKLKELHSFLQENALRVSQPPQTLPELGESLKLLETLQADLSKIESQIPPIHEQFAILEKYEVAVDPAVLELLEALNSEWVWFQQVVIDSDIMLKKHKDMMKSGLILSSEEFKKKTQSALQSFNSSPFGSSVAPDSALQQVSELHAQLEALKEEEQNISYGLNIFNIEHPASKDILALEKDVNYLQKVWEIAQQWEALWEEWKGGHLASLQTETMNNTAQTIHWDQIRQEVQQTFDPTSADFTLEKIVALGLDHHAERISDISGAASKELSIEQTLEGITETWEETSLDIIPYKDKGHHKLRGTDDVFQALEDNQVTLSVMKASRFVKAFEKEVDHWERSLSLVLEVIEMILTVQRQWMYLEAYAVHNTILTFPTPDDIRKQLVRETAEFDDVNSSWKTIMDQLDKDKNALRGTHRPGLLEKLSEMNTKLEEIQKSLDMYLETKRQIFPRFYFLSNDDLLEILGQSRNPEAVQPHLKKCFDNIKSLRINKVGINNNKSEANGMFSADGEFVDFTHPVLLEGPVEAWLCDVERTMRWTLKDCLKNCSMALKKMPGKRGKWVRDWPGQMLITASQIQWTTDVTRALMTSKERADKAALKSLKKKQVSMLSQYSEAIRGNLSKILRLKIVALVTVEVHARDVISKLAKAGCCDVNAFDWLCQLRLYWDKDVDDCIIKQTNTHFRYGYEYLGNSGRLVITPLTDRCYMTLTTALHLHRGGSPKGPAGTGKTETVKDLGKSLGMYVIVVNCSEGLDFKSMGRMYSGLAQTGAWGCFDEFNRINIEVLSVVAQQILSILSALSAGLNKFTFEGKQINLVWSCGIFITMNPGYAGRTELPDNLKSMFRPISMVVPDSTLIAEITLFAEGFNNCKVLAKKVFTLYSLAVQQLSKQDHYDFGLRALTSLLRYAGKKRRACPDIVDEEILLMSMKDMNIAKLSSIDLPLFNGIIQDLFPAVETPTIDYGKLKEAIEAELRQSGLQVTPFTVTKVIQLYETKNSRHSSMIVGKTGSGKTVTWRILQSALSALHRSGEPGFNLIRMQSKFPPFVLRPITYEKPDEKWIVFDGPVDTLWIESMNSVMDDNKVLTLINGERISMPEQVSLLFEVEDLAVASPATVSRCGMVYNDYSDLTWKPYVQSWMEKRQKAEMNHLKQLFDRYIDKILTFKKTHCKELVPITELNGVASLCRLYDSLATAENGVNPADSENFGRMVELWFIFSLIWSVCASVDEDGRKKIDNFLREIEGTFPNKDTIYEYYVDTKNKTWASFEDKLPKGWRYASNAPFYKIMVPTVDTVRYHYLVKALVSAQHPVLLTGPVGTGKTSVAQSVLQSLDSVTWAMLTINMSAQTSSNNVQEIIESRVEKRIKGVYVPVGGKRMVVFLDDLNMPAMDDFGSQPPLELLRLWIDYGFWYDRQKQILKCIKDIFLLAAMGPPGGGRTQISGRLQSRFNLINMTFPTESQIKRIYGTMISQKLQEFEEEVKPIGGVLTQATLELYHTIASRFLPTPAKIHYLFNLRDISKVINIMRDFLREPHVYEDQLDFKALKIHMENQLEDYNLTPGVVPMSLVLFRDAIEHVTRLVRVISQLRGNMLLVGIGGSGRQSLTRLAAYICKFTVFQVEVTKQYRKQEFREDIKKLYRLTGVENKPTVFLFNDTQIVDESFLEDINNILSSGEVPNLYKADELDEIQNALSDSARKDNILETSDAMFNYLIERVRNNLHIVLCMSPVGDPFRNRIRQYPALVNCTTIDWFSEWPRDALLEVAERCLDGLSLGSEDGIQTKVASIFVTVHQSVAQFSHRMKVELKRHNYVTPTNYLELVSGYKKLLSEKRSELGEQVSKLRNGLFKIDDTRSKVEAMSVELEEAKKKVAEFQKQCEEYLVVIVQQKREADEQQKAVGAHSEKIEAEEIKCKAMAENAQRDLDEALPALEEAMKALESLNKKDMTEIKTYGRPPALVETVMQAVMILKGCDPTWAEAKRQLGESTFIKHLVNFDKDNISDRVLKTIGQYCTQPDFQPEIIGRVSLAAKSLCMWVRAMEVYGRIYRVVEPKRAKLHGAMTQLAEKQASLAEAQGKLREVGEKLDQLKRQYDEKLAQKEELRRKSEDMELKLDRAGKLVSGLAGERVRWEETVAGLEKNMSCLVGDCLLAAAFLSYMGPFLSNYRDELVRELGVPCSPGFSFAMFLSKPTAVREWNIQGLPSDAFSTENGVIVTRGNRSGPESQSLNAN</sequence>
<dbReference type="Gene3D" id="1.10.8.710">
    <property type="match status" value="1"/>
</dbReference>
<feature type="coiled-coil region" evidence="14">
    <location>
        <begin position="2961"/>
        <end position="2995"/>
    </location>
</feature>
<dbReference type="FunFam" id="1.20.58.1120:FF:000012">
    <property type="entry name" value="Dynein, axonemal, heavy chain 2"/>
    <property type="match status" value="1"/>
</dbReference>
<dbReference type="InterPro" id="IPR013602">
    <property type="entry name" value="Dynein_heavy_linker"/>
</dbReference>
<dbReference type="Pfam" id="PF12774">
    <property type="entry name" value="AAA_6"/>
    <property type="match status" value="1"/>
</dbReference>
<dbReference type="Pfam" id="PF25007">
    <property type="entry name" value="DYH2-5-8_CC"/>
    <property type="match status" value="1"/>
</dbReference>
<keyword evidence="6" id="KW-0547">Nucleotide-binding</keyword>
<dbReference type="GO" id="GO:0005930">
    <property type="term" value="C:axoneme"/>
    <property type="evidence" value="ECO:0007669"/>
    <property type="project" value="UniProtKB-SubCell"/>
</dbReference>
<dbReference type="Gene3D" id="1.20.140.100">
    <property type="entry name" value="Dynein heavy chain, N-terminal domain 2"/>
    <property type="match status" value="1"/>
</dbReference>
<dbReference type="FunFam" id="3.40.50.300:FF:000044">
    <property type="entry name" value="Dynein heavy chain 5, axonemal"/>
    <property type="match status" value="1"/>
</dbReference>
<dbReference type="Pfam" id="PF17857">
    <property type="entry name" value="AAA_lid_1"/>
    <property type="match status" value="1"/>
</dbReference>
<dbReference type="InterPro" id="IPR003593">
    <property type="entry name" value="AAA+_ATPase"/>
</dbReference>
<evidence type="ECO:0000256" key="9">
    <source>
        <dbReference type="ARBA" id="ARBA00023054"/>
    </source>
</evidence>
<dbReference type="Gene3D" id="1.20.58.1120">
    <property type="match status" value="1"/>
</dbReference>